<keyword evidence="4" id="KW-0732">Signal</keyword>
<dbReference type="NCBIfam" id="NF033932">
    <property type="entry name" value="LapB_rpt_80"/>
    <property type="match status" value="2"/>
</dbReference>
<evidence type="ECO:0000313" key="8">
    <source>
        <dbReference type="EMBL" id="SES06456.1"/>
    </source>
</evidence>
<evidence type="ECO:0000256" key="6">
    <source>
        <dbReference type="SAM" id="Phobius"/>
    </source>
</evidence>
<dbReference type="STRING" id="142588.SAMN04488559_12521"/>
<dbReference type="GO" id="GO:0016020">
    <property type="term" value="C:membrane"/>
    <property type="evidence" value="ECO:0007669"/>
    <property type="project" value="InterPro"/>
</dbReference>
<evidence type="ECO:0000256" key="2">
    <source>
        <dbReference type="ARBA" id="ARBA00022512"/>
    </source>
</evidence>
<dbReference type="NCBIfam" id="TIGR01167">
    <property type="entry name" value="LPXTG_anchor"/>
    <property type="match status" value="1"/>
</dbReference>
<evidence type="ECO:0000313" key="9">
    <source>
        <dbReference type="Proteomes" id="UP000198948"/>
    </source>
</evidence>
<dbReference type="Pfam" id="PF00746">
    <property type="entry name" value="Gram_pos_anchor"/>
    <property type="match status" value="1"/>
</dbReference>
<feature type="transmembrane region" description="Helical" evidence="6">
    <location>
        <begin position="2222"/>
        <end position="2241"/>
    </location>
</feature>
<dbReference type="InterPro" id="IPR002126">
    <property type="entry name" value="Cadherin-like_dom"/>
</dbReference>
<dbReference type="InterPro" id="IPR044056">
    <property type="entry name" value="InlI_Ig-like"/>
</dbReference>
<keyword evidence="3" id="KW-0964">Secreted</keyword>
<dbReference type="GO" id="GO:0007156">
    <property type="term" value="P:homophilic cell adhesion via plasma membrane adhesion molecules"/>
    <property type="evidence" value="ECO:0007669"/>
    <property type="project" value="InterPro"/>
</dbReference>
<name>A0A1H9UAH9_9LACT</name>
<dbReference type="SUPFAM" id="SSF117074">
    <property type="entry name" value="Hypothetical protein PA1324"/>
    <property type="match status" value="1"/>
</dbReference>
<organism evidence="8 9">
    <name type="scientific">Isobaculum melis</name>
    <dbReference type="NCBI Taxonomy" id="142588"/>
    <lineage>
        <taxon>Bacteria</taxon>
        <taxon>Bacillati</taxon>
        <taxon>Bacillota</taxon>
        <taxon>Bacilli</taxon>
        <taxon>Lactobacillales</taxon>
        <taxon>Carnobacteriaceae</taxon>
        <taxon>Isobaculum</taxon>
    </lineage>
</organism>
<dbReference type="Proteomes" id="UP000198948">
    <property type="component" value="Unassembled WGS sequence"/>
</dbReference>
<dbReference type="InterPro" id="IPR013783">
    <property type="entry name" value="Ig-like_fold"/>
</dbReference>
<gene>
    <name evidence="8" type="ORF">SAMN04488559_12521</name>
</gene>
<keyword evidence="6" id="KW-0812">Transmembrane</keyword>
<dbReference type="Gene3D" id="2.60.40.10">
    <property type="entry name" value="Immunoglobulins"/>
    <property type="match status" value="6"/>
</dbReference>
<dbReference type="Pfam" id="PF18981">
    <property type="entry name" value="InlK_D3"/>
    <property type="match status" value="3"/>
</dbReference>
<reference evidence="8 9" key="1">
    <citation type="submission" date="2016-10" db="EMBL/GenBank/DDBJ databases">
        <authorList>
            <person name="de Groot N.N."/>
        </authorList>
    </citation>
    <scope>NUCLEOTIDE SEQUENCE [LARGE SCALE GENOMIC DNA]</scope>
    <source>
        <strain evidence="8 9">DSM 13760</strain>
    </source>
</reference>
<proteinExistence type="predicted"/>
<keyword evidence="2" id="KW-0134">Cell wall</keyword>
<dbReference type="RefSeq" id="WP_092654000.1">
    <property type="nucleotide sequence ID" value="NZ_FOHA01000025.1"/>
</dbReference>
<dbReference type="GO" id="GO:0005509">
    <property type="term" value="F:calcium ion binding"/>
    <property type="evidence" value="ECO:0007669"/>
    <property type="project" value="InterPro"/>
</dbReference>
<accession>A0A1H9UAH9</accession>
<dbReference type="OrthoDB" id="2056845at2"/>
<evidence type="ECO:0000256" key="1">
    <source>
        <dbReference type="ARBA" id="ARBA00004613"/>
    </source>
</evidence>
<dbReference type="EMBL" id="FOHA01000025">
    <property type="protein sequence ID" value="SES06456.1"/>
    <property type="molecule type" value="Genomic_DNA"/>
</dbReference>
<evidence type="ECO:0000259" key="7">
    <source>
        <dbReference type="PROSITE" id="PS50268"/>
    </source>
</evidence>
<keyword evidence="9" id="KW-1185">Reference proteome</keyword>
<keyword evidence="5" id="KW-0572">Peptidoglycan-anchor</keyword>
<keyword evidence="6" id="KW-0472">Membrane</keyword>
<dbReference type="GO" id="GO:0005576">
    <property type="term" value="C:extracellular region"/>
    <property type="evidence" value="ECO:0007669"/>
    <property type="project" value="UniProtKB-SubCell"/>
</dbReference>
<evidence type="ECO:0000256" key="5">
    <source>
        <dbReference type="ARBA" id="ARBA00023088"/>
    </source>
</evidence>
<dbReference type="Pfam" id="PF17210">
    <property type="entry name" value="SdrD_B"/>
    <property type="match status" value="1"/>
</dbReference>
<sequence>MNKNKIGKIGLIGMVCILIFSQTNLSVLAMFNTTESETEKPLTVEEQTETFIDDEKVENQESVTGEEAEAELPSDAETEVVEEASDLVKDLKTVGFSLESSLDKNTLDLDATSVNDQQVKVTFNITHLDTTSKLNNGVLVIDFSDTNLVLVENSYPTSSTSIKSATYSKSEKKLTVTFKDNINGSFDFPFLVEASIVAKTGDQYQIKATMNGTNAAGEAYTEVKNETEKIAITGTSKDYIEADSESIKKWKLNSSFANPSGYPGQYLDQYAAIASGSMLHFTNLKVEKDYNGLKSWQTPREMSVIATGNKGEVIQDDDEKKIALFGEQNLEKISLFDSSNIPLDVAAGTYSVTYHIYNDDIYLFSITKKTVVKEAGTVLTYLSNALGNQKIGTQDKFNWKYRLHASGGPELPKNITMTFKIPEGVQLLTYGIESTMTVGKLEYEQNNTGNWQVVPNNTVDFSTIENLTRLRVTAKDGTLAPPSFGNIRLQNVSVPAGSDIHLITESIQYTDTFGETHDLVQETENAAFDVTVQVTDTSLNEGASRISTAVTPLSDRAKFPENPIYNGFSYSEALKIGARQGEPFSQPYAFMILPKGFVVSQIPFNYIGTNMLTGLNILDVRLPYYSNPSSPGQGKMERKTLSDGRTIQYVVAPDTELQGTAAHLEYLLGGFTIRAENAKAGDYQIEYGMGSLTQDDYEVVEANGLTEETLPAEIKEVLGAKANSYLTMSKPITVGALNGVSTEAAIKGSENPDFLDGTAKTASSMPGRTVDYRYTITNNGTQGIHNFEMIDILPHLNDTFITNNNARGSEYAVNATDSIQVAVNGKNAGATLEYATTYTPARFDGAGADVPGDKWSTTKPADITKVKAIRVVLTQPLEPGDKVTLSYTGILPVDAPRNGEIASNTIAYRGNIQNNEGQSISTTALELSKTNVAAVAPVNDGALSGNIFMDLNKNGNKDTNEPGYNGVKVELFKASDLTKPMATTTTTPAGTIQGAYSFIDLPYDNYKIRLTLPKNATFIQDGLSGLEIDAQDETYAWVKKNDKTTFTLSDISGVGTKTIADLDAAIYATTPLNGKVVFVDKEGHVVEGATYGANYEVSLENAAGKEIATTKADAEGNYEFLDLVIPAKADYQVVFKAPADATFVFSDKNAKTTGKLAIQLIPGEGIGANDISDIYITDTDLPTGEIVFDEGKGLDQAFNPTKATITPADETTSTTFVWALKDASNKVLYTGTNATITSQLGYLLSDKKDGVYTLEAIVTDAALNTATITKTLTVLTTNPELMVEKDADTLEFGEPKLTKATILARYGVTAKDCLGNDITEAGFTIDDSEVHYNQLGTYSIKVTVSDQAENKQTKELTITIVDTLAPTVSAKTNPITLNTNEAAYQNLTEASLYELATVTAVDQFDGTENAWSAKNMTFTSNFNKADLTPSLTGENHVVEITATDSNQNQSVVFSLNVIVIDDTAPTFKVTDQIYTLGETSTEEQFKEKALSEIKDDYNQPQDLIITTTFDQVDFETPGDYPVEVTISDAAGNQTMQQVMVKVIAAPVIVANETIQYEVKSAKNEADFLQDAAVSVSTRPEGGTVTTTTDFTQTVDFNQLGEYVVTITAVDENQLTATKEVKVNVVDTTKPEISQETVQQVTYDLGQTIDQAQLLKDSSFSATDNYTASDQLVITSDLASAVDFAKAGVYPVNVTATDESGNISEALTIQVVILPEGYVVPTPTHPEAIKASNFIVKEGELDGLTAEQLIEKGQASAIKTDGSQTPVAVTDAVFSKPSVTGPNVITYTTANGKTSYQAYAVASNKQIVQLVPGFAVAMNKGRTTTSQYHLLTQAEKLDFFKVDQWPLPDLNQQSLVKLVQNIVMPKAIGDLIMIDDSAVKDEKEGTYPVVMKFDNGVGGTFDVTTYVLIIKDGAKVSDDSLSEVVMASDFTIKKDEVAQLTPEMIREKSSADAWAQYQLEADGYNQRVAYEIDSSQVLPKSGTYPITLKSQNSDTLTIYVTVAQEDEVIVDPATGEAMSANHVTIYRTEVATLTEAKMIQLAAARAWTTDGNNTEVAITKVDFTAVQPEAGVYFVTFETAKGTTISIPVTVVIDPIAEGIWKIEAEDIEFTVEEVKAYKAKGTFEQEVLTRSKVKAWDSETGTLFTPIEVDLRQLATLNAAGTYDVGFTYTAETTENMVTNQLQTQINVVVTDEQAAPLAEQENSSVNKEEQLPQTGEQQTNYLWIGLSLIVISGFVFYPSYQKRLKR</sequence>
<keyword evidence="6" id="KW-1133">Transmembrane helix</keyword>
<dbReference type="InterPro" id="IPR033764">
    <property type="entry name" value="Sdr_B"/>
</dbReference>
<evidence type="ECO:0000256" key="4">
    <source>
        <dbReference type="ARBA" id="ARBA00022729"/>
    </source>
</evidence>
<evidence type="ECO:0000256" key="3">
    <source>
        <dbReference type="ARBA" id="ARBA00022525"/>
    </source>
</evidence>
<comment type="subcellular location">
    <subcellularLocation>
        <location evidence="1">Secreted</location>
    </subcellularLocation>
</comment>
<feature type="domain" description="Cadherin" evidence="7">
    <location>
        <begin position="1516"/>
        <end position="1632"/>
    </location>
</feature>
<protein>
    <submittedName>
        <fullName evidence="8">LPXTG-motif cell wall anchor domain-containing protein</fullName>
    </submittedName>
</protein>
<dbReference type="PROSITE" id="PS50268">
    <property type="entry name" value="CADHERIN_2"/>
    <property type="match status" value="1"/>
</dbReference>
<dbReference type="PANTHER" id="PTHR24273">
    <property type="entry name" value="FI04643P-RELATED"/>
    <property type="match status" value="1"/>
</dbReference>
<dbReference type="InterPro" id="IPR019931">
    <property type="entry name" value="LPXTG_anchor"/>
</dbReference>
<dbReference type="PANTHER" id="PTHR24273:SF32">
    <property type="entry name" value="HYALIN"/>
    <property type="match status" value="1"/>
</dbReference>